<evidence type="ECO:0000313" key="2">
    <source>
        <dbReference type="EMBL" id="MDV2621971.1"/>
    </source>
</evidence>
<name>A0AAW8YJP2_PEDAC</name>
<reference evidence="2" key="1">
    <citation type="journal article" date="2023" name="PeerJ">
        <title>Selection and evaluation of lactic acid bacteria from chicken feces in Thailand as potential probiotics.</title>
        <authorList>
            <person name="Khurajog B."/>
            <person name="Disastra Y."/>
            <person name="Lawwyne L.D."/>
            <person name="Sirichokchatchawan W."/>
            <person name="Niyomtham W."/>
            <person name="Yindee J."/>
            <person name="Hampson D.J."/>
            <person name="Prapasarakul N."/>
        </authorList>
    </citation>
    <scope>NUCLEOTIDE SEQUENCE</scope>
    <source>
        <strain evidence="2">BF9</strain>
    </source>
</reference>
<dbReference type="EMBL" id="JAWJAV010000007">
    <property type="protein sequence ID" value="MDV2621971.1"/>
    <property type="molecule type" value="Genomic_DNA"/>
</dbReference>
<dbReference type="Pfam" id="PF04404">
    <property type="entry name" value="ERF"/>
    <property type="match status" value="1"/>
</dbReference>
<comment type="caution">
    <text evidence="2">The sequence shown here is derived from an EMBL/GenBank/DDBJ whole genome shotgun (WGS) entry which is preliminary data.</text>
</comment>
<sequence length="232" mass="26080">MTTTKTELKEEVKPKTLYQKLQTIHASAKYVQKSQRSTQYSYAGSSDVLGQIHELMDQEGVLLIPRITDTNVMTSSNKKGAVVYFTELIMTMTWVNTDNPDEKIECSWYAQGVDTAGEKGVGKALTYGEKYFLLKFFNIATDDMDPDSFQKNVESKKQPDPVSSEQNETLTALFKAMATATGKPEPVVKSAYLNKAHVAHINDLNYETANQMIVLVTKQLDHVNKTQEELHD</sequence>
<evidence type="ECO:0000313" key="3">
    <source>
        <dbReference type="Proteomes" id="UP001280897"/>
    </source>
</evidence>
<proteinExistence type="predicted"/>
<dbReference type="InterPro" id="IPR007499">
    <property type="entry name" value="ERF_bacteria_virus"/>
</dbReference>
<dbReference type="RefSeq" id="WP_317072509.1">
    <property type="nucleotide sequence ID" value="NZ_JAWJAV010000007.1"/>
</dbReference>
<protein>
    <submittedName>
        <fullName evidence="2">ERF family protein</fullName>
    </submittedName>
</protein>
<reference evidence="2" key="2">
    <citation type="submission" date="2023-10" db="EMBL/GenBank/DDBJ databases">
        <authorList>
            <person name="Khurajog B."/>
        </authorList>
    </citation>
    <scope>NUCLEOTIDE SEQUENCE</scope>
    <source>
        <strain evidence="2">BF9</strain>
    </source>
</reference>
<organism evidence="2 3">
    <name type="scientific">Pediococcus acidilactici</name>
    <dbReference type="NCBI Taxonomy" id="1254"/>
    <lineage>
        <taxon>Bacteria</taxon>
        <taxon>Bacillati</taxon>
        <taxon>Bacillota</taxon>
        <taxon>Bacilli</taxon>
        <taxon>Lactobacillales</taxon>
        <taxon>Lactobacillaceae</taxon>
        <taxon>Pediococcus</taxon>
        <taxon>Pediococcus acidilactici group</taxon>
    </lineage>
</organism>
<dbReference type="AlphaFoldDB" id="A0AAW8YJP2"/>
<feature type="region of interest" description="Disordered" evidence="1">
    <location>
        <begin position="148"/>
        <end position="167"/>
    </location>
</feature>
<evidence type="ECO:0000256" key="1">
    <source>
        <dbReference type="SAM" id="MobiDB-lite"/>
    </source>
</evidence>
<accession>A0AAW8YJP2</accession>
<dbReference type="Proteomes" id="UP001280897">
    <property type="component" value="Unassembled WGS sequence"/>
</dbReference>
<gene>
    <name evidence="2" type="ORF">R0G89_09525</name>
</gene>